<dbReference type="InterPro" id="IPR050267">
    <property type="entry name" value="Anti-sigma-factor_SerPK"/>
</dbReference>
<reference evidence="4" key="1">
    <citation type="submission" date="2015-09" db="EMBL/GenBank/DDBJ databases">
        <authorList>
            <person name="Rodrigo-Torres Lidia"/>
            <person name="Arahal R.David."/>
        </authorList>
    </citation>
    <scope>NUCLEOTIDE SEQUENCE [LARGE SCALE GENOMIC DNA]</scope>
    <source>
        <strain evidence="4">CECT 7735</strain>
    </source>
</reference>
<dbReference type="Proteomes" id="UP000051870">
    <property type="component" value="Unassembled WGS sequence"/>
</dbReference>
<dbReference type="GeneID" id="83879200"/>
<evidence type="ECO:0000313" key="4">
    <source>
        <dbReference type="Proteomes" id="UP000051870"/>
    </source>
</evidence>
<keyword evidence="1" id="KW-0723">Serine/threonine-protein kinase</keyword>
<feature type="domain" description="Histidine kinase/HSP90-like ATPase" evidence="2">
    <location>
        <begin position="15"/>
        <end position="138"/>
    </location>
</feature>
<dbReference type="RefSeq" id="WP_058309383.1">
    <property type="nucleotide sequence ID" value="NZ_CYTW01000001.1"/>
</dbReference>
<sequence length="148" mass="16499">MTSPTHFFEVTLEGKPSAVREGLAHIRAELAALGETENFLGRLETVLAEVLNNIVEHAFKPGTNGEITIHLRKGRHNWHIRVDDTGNCMPNTAVPNGDLPSLETDFYNLPEGGFGWALVKMLANQVRYVRHEGGNRLEFLLPLAWDAE</sequence>
<dbReference type="STRING" id="1715693.PH7735_00097"/>
<accession>A0A0P1IKV6</accession>
<dbReference type="InterPro" id="IPR036890">
    <property type="entry name" value="HATPase_C_sf"/>
</dbReference>
<dbReference type="Gene3D" id="3.30.565.10">
    <property type="entry name" value="Histidine kinase-like ATPase, C-terminal domain"/>
    <property type="match status" value="1"/>
</dbReference>
<dbReference type="EC" id="2.7.11.1" evidence="3"/>
<dbReference type="InterPro" id="IPR003594">
    <property type="entry name" value="HATPase_dom"/>
</dbReference>
<dbReference type="Pfam" id="PF13581">
    <property type="entry name" value="HATPase_c_2"/>
    <property type="match status" value="1"/>
</dbReference>
<gene>
    <name evidence="3" type="primary">btrW</name>
    <name evidence="3" type="ORF">PH7735_00097</name>
</gene>
<dbReference type="SUPFAM" id="SSF55874">
    <property type="entry name" value="ATPase domain of HSP90 chaperone/DNA topoisomerase II/histidine kinase"/>
    <property type="match status" value="1"/>
</dbReference>
<evidence type="ECO:0000313" key="3">
    <source>
        <dbReference type="EMBL" id="CUJ81991.1"/>
    </source>
</evidence>
<evidence type="ECO:0000259" key="2">
    <source>
        <dbReference type="Pfam" id="PF13581"/>
    </source>
</evidence>
<keyword evidence="4" id="KW-1185">Reference proteome</keyword>
<dbReference type="GO" id="GO:0004674">
    <property type="term" value="F:protein serine/threonine kinase activity"/>
    <property type="evidence" value="ECO:0007669"/>
    <property type="project" value="UniProtKB-KW"/>
</dbReference>
<organism evidence="3 4">
    <name type="scientific">Shimia thalassica</name>
    <dbReference type="NCBI Taxonomy" id="1715693"/>
    <lineage>
        <taxon>Bacteria</taxon>
        <taxon>Pseudomonadati</taxon>
        <taxon>Pseudomonadota</taxon>
        <taxon>Alphaproteobacteria</taxon>
        <taxon>Rhodobacterales</taxon>
        <taxon>Roseobacteraceae</taxon>
    </lineage>
</organism>
<dbReference type="PANTHER" id="PTHR35526">
    <property type="entry name" value="ANTI-SIGMA-F FACTOR RSBW-RELATED"/>
    <property type="match status" value="1"/>
</dbReference>
<proteinExistence type="predicted"/>
<evidence type="ECO:0000256" key="1">
    <source>
        <dbReference type="ARBA" id="ARBA00022527"/>
    </source>
</evidence>
<dbReference type="PANTHER" id="PTHR35526:SF3">
    <property type="entry name" value="ANTI-SIGMA-F FACTOR RSBW"/>
    <property type="match status" value="1"/>
</dbReference>
<dbReference type="CDD" id="cd16936">
    <property type="entry name" value="HATPase_RsbW-like"/>
    <property type="match status" value="1"/>
</dbReference>
<protein>
    <submittedName>
        <fullName evidence="3">Serine/threonine-protein kinase BtrW</fullName>
        <ecNumber evidence="3">2.7.11.1</ecNumber>
    </submittedName>
</protein>
<keyword evidence="3" id="KW-0808">Transferase</keyword>
<dbReference type="EMBL" id="CYTW01000001">
    <property type="protein sequence ID" value="CUJ81991.1"/>
    <property type="molecule type" value="Genomic_DNA"/>
</dbReference>
<keyword evidence="3" id="KW-0418">Kinase</keyword>
<dbReference type="AlphaFoldDB" id="A0A0P1IKV6"/>
<name>A0A0P1IKV6_9RHOB</name>